<evidence type="ECO:0000256" key="2">
    <source>
        <dbReference type="ARBA" id="ARBA00022833"/>
    </source>
</evidence>
<evidence type="ECO:0000313" key="7">
    <source>
        <dbReference type="RefSeq" id="WP_034411052.1"/>
    </source>
</evidence>
<dbReference type="InterPro" id="IPR000397">
    <property type="entry name" value="Heat_shock_Hsp33"/>
</dbReference>
<evidence type="ECO:0000256" key="3">
    <source>
        <dbReference type="ARBA" id="ARBA00023157"/>
    </source>
</evidence>
<dbReference type="Gene3D" id="3.90.1280.10">
    <property type="entry name" value="HSP33 redox switch-like"/>
    <property type="match status" value="1"/>
</dbReference>
<dbReference type="NCBIfam" id="NF001033">
    <property type="entry name" value="PRK00114.1"/>
    <property type="match status" value="1"/>
</dbReference>
<dbReference type="InterPro" id="IPR016153">
    <property type="entry name" value="Heat_shock_Hsp33_N"/>
</dbReference>
<dbReference type="Pfam" id="PF01430">
    <property type="entry name" value="HSP33"/>
    <property type="match status" value="1"/>
</dbReference>
<dbReference type="GO" id="GO:0042026">
    <property type="term" value="P:protein refolding"/>
    <property type="evidence" value="ECO:0007669"/>
    <property type="project" value="TreeGrafter"/>
</dbReference>
<keyword evidence="3" id="KW-1015">Disulfide bond</keyword>
<evidence type="ECO:0000256" key="4">
    <source>
        <dbReference type="ARBA" id="ARBA00023186"/>
    </source>
</evidence>
<evidence type="ECO:0000313" key="6">
    <source>
        <dbReference type="Proteomes" id="UP000675920"/>
    </source>
</evidence>
<dbReference type="OrthoDB" id="9793753at2"/>
<dbReference type="PANTHER" id="PTHR30111">
    <property type="entry name" value="33 KDA CHAPERONIN"/>
    <property type="match status" value="1"/>
</dbReference>
<gene>
    <name evidence="7" type="primary">hslO</name>
</gene>
<dbReference type="Proteomes" id="UP000675920">
    <property type="component" value="Unplaced"/>
</dbReference>
<keyword evidence="2" id="KW-0862">Zinc</keyword>
<dbReference type="Gene3D" id="1.10.287.480">
    <property type="entry name" value="helix hairpin bin"/>
    <property type="match status" value="1"/>
</dbReference>
<dbReference type="RefSeq" id="WP_034411052.1">
    <property type="nucleotide sequence ID" value="NZ_AXWS01000008.1"/>
</dbReference>
<dbReference type="Gene3D" id="3.55.30.10">
    <property type="entry name" value="Hsp33 domain"/>
    <property type="match status" value="1"/>
</dbReference>
<dbReference type="CDD" id="cd00498">
    <property type="entry name" value="Hsp33"/>
    <property type="match status" value="1"/>
</dbReference>
<proteinExistence type="predicted"/>
<dbReference type="GO" id="GO:0051082">
    <property type="term" value="F:unfolded protein binding"/>
    <property type="evidence" value="ECO:0007669"/>
    <property type="project" value="InterPro"/>
</dbReference>
<dbReference type="InterPro" id="IPR023212">
    <property type="entry name" value="Hsp33_helix_hairpin_bin_dom_sf"/>
</dbReference>
<dbReference type="SUPFAM" id="SSF64397">
    <property type="entry name" value="Hsp33 domain"/>
    <property type="match status" value="1"/>
</dbReference>
<dbReference type="SUPFAM" id="SSF118352">
    <property type="entry name" value="HSP33 redox switch-like"/>
    <property type="match status" value="1"/>
</dbReference>
<keyword evidence="5" id="KW-0676">Redox-active center</keyword>
<keyword evidence="6" id="KW-1185">Reference proteome</keyword>
<sequence length="318" mass="34840">MDELRKLIFDTAPVRGELVTLDETWRHVVGLHDYPVPVRDLLGEMLAASVLLSSTLKFDGSLVIQLFGDGPVKLLVAECDSTLGVRATARLGDSAVVADDATLRDMVNVGGTGRMSITLDPRNRQPHQQPYQGIVPLEGDNLAQVLEGYMTRSEQIDSRLWLACDGTRSTGLLMQRMPAEGGAADLDEAAAQARAAQFTADLEAWSHLQTLSDTVTREELLALAPEDIARRLFWDEQARILPARPVRFSCACSRERVGRMLRSLGREEIDSIVAEMGAVAVNCEYCNSAYRFDSVDVAQLFAAPSAAEGIRESGEQRH</sequence>
<dbReference type="GO" id="GO:0005737">
    <property type="term" value="C:cytoplasm"/>
    <property type="evidence" value="ECO:0007669"/>
    <property type="project" value="InterPro"/>
</dbReference>
<dbReference type="GO" id="GO:0044183">
    <property type="term" value="F:protein folding chaperone"/>
    <property type="evidence" value="ECO:0007669"/>
    <property type="project" value="TreeGrafter"/>
</dbReference>
<dbReference type="InterPro" id="IPR016154">
    <property type="entry name" value="Heat_shock_Hsp33_C"/>
</dbReference>
<dbReference type="PANTHER" id="PTHR30111:SF1">
    <property type="entry name" value="33 KDA CHAPERONIN"/>
    <property type="match status" value="1"/>
</dbReference>
<organism evidence="6 7">
    <name type="scientific">Derxia gummosa DSM 723</name>
    <dbReference type="NCBI Taxonomy" id="1121388"/>
    <lineage>
        <taxon>Bacteria</taxon>
        <taxon>Pseudomonadati</taxon>
        <taxon>Pseudomonadota</taxon>
        <taxon>Betaproteobacteria</taxon>
        <taxon>Burkholderiales</taxon>
        <taxon>Alcaligenaceae</taxon>
        <taxon>Derxia</taxon>
    </lineage>
</organism>
<name>A0A8B6X7A6_9BURK</name>
<protein>
    <submittedName>
        <fullName evidence="7">Hsp33 family molecular chaperone HslO</fullName>
    </submittedName>
</protein>
<keyword evidence="1" id="KW-0963">Cytoplasm</keyword>
<accession>A0A8B6X7A6</accession>
<evidence type="ECO:0000256" key="5">
    <source>
        <dbReference type="ARBA" id="ARBA00023284"/>
    </source>
</evidence>
<reference evidence="7" key="1">
    <citation type="submission" date="2025-08" db="UniProtKB">
        <authorList>
            <consortium name="RefSeq"/>
        </authorList>
    </citation>
    <scope>IDENTIFICATION</scope>
</reference>
<keyword evidence="4" id="KW-0143">Chaperone</keyword>
<dbReference type="PIRSF" id="PIRSF005261">
    <property type="entry name" value="Heat_shock_Hsp33"/>
    <property type="match status" value="1"/>
</dbReference>
<dbReference type="AlphaFoldDB" id="A0A8B6X7A6"/>
<evidence type="ECO:0000256" key="1">
    <source>
        <dbReference type="ARBA" id="ARBA00022490"/>
    </source>
</evidence>